<evidence type="ECO:0000313" key="2">
    <source>
        <dbReference type="Proteomes" id="UP001500841"/>
    </source>
</evidence>
<reference evidence="2" key="1">
    <citation type="journal article" date="2019" name="Int. J. Syst. Evol. Microbiol.">
        <title>The Global Catalogue of Microorganisms (GCM) 10K type strain sequencing project: providing services to taxonomists for standard genome sequencing and annotation.</title>
        <authorList>
            <consortium name="The Broad Institute Genomics Platform"/>
            <consortium name="The Broad Institute Genome Sequencing Center for Infectious Disease"/>
            <person name="Wu L."/>
            <person name="Ma J."/>
        </authorList>
    </citation>
    <scope>NUCLEOTIDE SEQUENCE [LARGE SCALE GENOMIC DNA]</scope>
    <source>
        <strain evidence="2">JCM 17085</strain>
    </source>
</reference>
<keyword evidence="2" id="KW-1185">Reference proteome</keyword>
<dbReference type="InterPro" id="IPR021345">
    <property type="entry name" value="DUF2961"/>
</dbReference>
<proteinExistence type="predicted"/>
<evidence type="ECO:0000313" key="1">
    <source>
        <dbReference type="EMBL" id="GAA4092430.1"/>
    </source>
</evidence>
<dbReference type="EMBL" id="BAABCV010000004">
    <property type="protein sequence ID" value="GAA4092430.1"/>
    <property type="molecule type" value="Genomic_DNA"/>
</dbReference>
<name>A0ABP7WNL3_9SPHI</name>
<dbReference type="RefSeq" id="WP_345102061.1">
    <property type="nucleotide sequence ID" value="NZ_BAABCV010000004.1"/>
</dbReference>
<protein>
    <submittedName>
        <fullName evidence="1">DUF2961 domain-containing protein</fullName>
    </submittedName>
</protein>
<sequence>MTNNTLRALKPGGHLREYQASSYDRRSVAFDQPGWFTNKDASQYIRTDIVDGRQEHVMMDADGPGVIVRFWLTTFKRDGIIRIYFDNKAEPEITIPAYDLMKIGLPLGRALLQPHSSYEPKEKGGSTLYLPMPYAKHCKVTFEDKDKDSQPRYYQINYLKVRHAETFTLKHFNELKALADKTNDKLLHPDSIITGPTTDIDQQIAPNNQASVDLPHGSSSIQMLSISIKTDNSADYAQALRSTILKIDFDGEQTVWCPIGDFSGSGVGGKPLKSWYRTVKADGEIISRWVMPYRHTAKITVLNLGDKAVKVSLKAANGKWNWNKYTMYFHADWKNRVNVPLRHVDVPVYPTDKDYPMDWDLNTIEGSGVFMGETFAVYNHMHVWYGEGDQKIWVDGAAFPVEYGTGTEDYYNTSWAPVVLYQTPFANAPRADNADSFGYNTFTRTRNLDAVPFSKSFRFSIETLGWKDGFADFAATTYWYGFKGAKSSAAAHQSIPGKLPQ</sequence>
<dbReference type="Gene3D" id="2.60.120.1390">
    <property type="match status" value="2"/>
</dbReference>
<accession>A0ABP7WNL3</accession>
<dbReference type="Proteomes" id="UP001500841">
    <property type="component" value="Unassembled WGS sequence"/>
</dbReference>
<gene>
    <name evidence="1" type="ORF">GCM10022392_13290</name>
</gene>
<comment type="caution">
    <text evidence="1">The sequence shown here is derived from an EMBL/GenBank/DDBJ whole genome shotgun (WGS) entry which is preliminary data.</text>
</comment>
<dbReference type="Pfam" id="PF11175">
    <property type="entry name" value="DUF2961"/>
    <property type="match status" value="2"/>
</dbReference>
<organism evidence="1 2">
    <name type="scientific">Mucilaginibacter panaciglaebae</name>
    <dbReference type="NCBI Taxonomy" id="502331"/>
    <lineage>
        <taxon>Bacteria</taxon>
        <taxon>Pseudomonadati</taxon>
        <taxon>Bacteroidota</taxon>
        <taxon>Sphingobacteriia</taxon>
        <taxon>Sphingobacteriales</taxon>
        <taxon>Sphingobacteriaceae</taxon>
        <taxon>Mucilaginibacter</taxon>
    </lineage>
</organism>